<dbReference type="Pfam" id="PF00589">
    <property type="entry name" value="Phage_integrase"/>
    <property type="match status" value="1"/>
</dbReference>
<accession>A0A7Z2VZP3</accession>
<reference evidence="7 8" key="1">
    <citation type="submission" date="2020-04" db="EMBL/GenBank/DDBJ databases">
        <title>Genome sequencing of novel species.</title>
        <authorList>
            <person name="Heo J."/>
            <person name="Kim S.-J."/>
            <person name="Kim J.-S."/>
            <person name="Hong S.-B."/>
            <person name="Kwon S.-W."/>
        </authorList>
    </citation>
    <scope>NUCLEOTIDE SEQUENCE [LARGE SCALE GENOMIC DNA]</scope>
    <source>
        <strain evidence="7 8">GN2-R2</strain>
    </source>
</reference>
<dbReference type="Proteomes" id="UP000502415">
    <property type="component" value="Chromosome"/>
</dbReference>
<dbReference type="InterPro" id="IPR011010">
    <property type="entry name" value="DNA_brk_join_enz"/>
</dbReference>
<dbReference type="GO" id="GO:0015074">
    <property type="term" value="P:DNA integration"/>
    <property type="evidence" value="ECO:0007669"/>
    <property type="project" value="UniProtKB-KW"/>
</dbReference>
<keyword evidence="8" id="KW-1185">Reference proteome</keyword>
<feature type="compositionally biased region" description="Low complexity" evidence="5">
    <location>
        <begin position="346"/>
        <end position="356"/>
    </location>
</feature>
<name>A0A7Z2VZP3_9BURK</name>
<dbReference type="GO" id="GO:0006310">
    <property type="term" value="P:DNA recombination"/>
    <property type="evidence" value="ECO:0007669"/>
    <property type="project" value="UniProtKB-KW"/>
</dbReference>
<dbReference type="InterPro" id="IPR013762">
    <property type="entry name" value="Integrase-like_cat_sf"/>
</dbReference>
<dbReference type="PROSITE" id="PS51898">
    <property type="entry name" value="TYR_RECOMBINASE"/>
    <property type="match status" value="1"/>
</dbReference>
<proteinExistence type="inferred from homology"/>
<dbReference type="PANTHER" id="PTHR30349">
    <property type="entry name" value="PHAGE INTEGRASE-RELATED"/>
    <property type="match status" value="1"/>
</dbReference>
<protein>
    <submittedName>
        <fullName evidence="7">Tyrosine-type recombinase/integrase</fullName>
    </submittedName>
</protein>
<comment type="similarity">
    <text evidence="1">Belongs to the 'phage' integrase family.</text>
</comment>
<keyword evidence="3" id="KW-0238">DNA-binding</keyword>
<evidence type="ECO:0000256" key="5">
    <source>
        <dbReference type="SAM" id="MobiDB-lite"/>
    </source>
</evidence>
<feature type="domain" description="Tyr recombinase" evidence="6">
    <location>
        <begin position="135"/>
        <end position="337"/>
    </location>
</feature>
<dbReference type="InterPro" id="IPR050090">
    <property type="entry name" value="Tyrosine_recombinase_XerCD"/>
</dbReference>
<dbReference type="GO" id="GO:0003677">
    <property type="term" value="F:DNA binding"/>
    <property type="evidence" value="ECO:0007669"/>
    <property type="project" value="UniProtKB-KW"/>
</dbReference>
<evidence type="ECO:0000256" key="3">
    <source>
        <dbReference type="ARBA" id="ARBA00023125"/>
    </source>
</evidence>
<feature type="compositionally biased region" description="Acidic residues" evidence="5">
    <location>
        <begin position="357"/>
        <end position="369"/>
    </location>
</feature>
<evidence type="ECO:0000256" key="1">
    <source>
        <dbReference type="ARBA" id="ARBA00008857"/>
    </source>
</evidence>
<evidence type="ECO:0000313" key="7">
    <source>
        <dbReference type="EMBL" id="QJE02372.1"/>
    </source>
</evidence>
<evidence type="ECO:0000259" key="6">
    <source>
        <dbReference type="PROSITE" id="PS51898"/>
    </source>
</evidence>
<gene>
    <name evidence="7" type="ORF">HH212_22045</name>
</gene>
<dbReference type="CDD" id="cd00397">
    <property type="entry name" value="DNA_BRE_C"/>
    <property type="match status" value="1"/>
</dbReference>
<dbReference type="RefSeq" id="WP_170204459.1">
    <property type="nucleotide sequence ID" value="NZ_CP051685.1"/>
</dbReference>
<sequence length="369" mass="40605">MDSPTDTLAWDAWDRAPNVAFAAFVVTPEFVKTSSRQRDVIPLPISEESAAVYKFMFGKFAAWMVTERLKLSTVDAAALQRFIHQTTNGKRDLNSKIAYRYLRLLERCYEFLQRSPNPARDAIAATDRAHLAKDEPMTALTADELQRFLASLPAARAKDQKAGAGWKRRRDRAMQVVMALAGLKVAETIGLLVDEVGRQPNIDGSLDIEITPEYKHRTSYEHTAVLPREGVLELDAWMKERAELGIPGDLAFPASIEGEPLHKATVYRQVKASFERAGIAVSRAGGRTLRNTFASQQWRQGTPQDELTTMLGLALERSAEAYKYARTNPDGTVDAEDIPPAGAVETDAPAGSAPDADAGEDDDTGSAQR</sequence>
<evidence type="ECO:0000313" key="8">
    <source>
        <dbReference type="Proteomes" id="UP000502415"/>
    </source>
</evidence>
<dbReference type="Gene3D" id="1.10.443.10">
    <property type="entry name" value="Intergrase catalytic core"/>
    <property type="match status" value="1"/>
</dbReference>
<dbReference type="InterPro" id="IPR002104">
    <property type="entry name" value="Integrase_catalytic"/>
</dbReference>
<keyword evidence="4" id="KW-0233">DNA recombination</keyword>
<feature type="region of interest" description="Disordered" evidence="5">
    <location>
        <begin position="326"/>
        <end position="369"/>
    </location>
</feature>
<evidence type="ECO:0000256" key="2">
    <source>
        <dbReference type="ARBA" id="ARBA00022908"/>
    </source>
</evidence>
<dbReference type="AlphaFoldDB" id="A0A7Z2VZP3"/>
<organism evidence="7 8">
    <name type="scientific">Massilia forsythiae</name>
    <dbReference type="NCBI Taxonomy" id="2728020"/>
    <lineage>
        <taxon>Bacteria</taxon>
        <taxon>Pseudomonadati</taxon>
        <taxon>Pseudomonadota</taxon>
        <taxon>Betaproteobacteria</taxon>
        <taxon>Burkholderiales</taxon>
        <taxon>Oxalobacteraceae</taxon>
        <taxon>Telluria group</taxon>
        <taxon>Massilia</taxon>
    </lineage>
</organism>
<dbReference type="PANTHER" id="PTHR30349:SF41">
    <property type="entry name" value="INTEGRASE_RECOMBINASE PROTEIN MJ0367-RELATED"/>
    <property type="match status" value="1"/>
</dbReference>
<evidence type="ECO:0000256" key="4">
    <source>
        <dbReference type="ARBA" id="ARBA00023172"/>
    </source>
</evidence>
<dbReference type="SUPFAM" id="SSF56349">
    <property type="entry name" value="DNA breaking-rejoining enzymes"/>
    <property type="match status" value="1"/>
</dbReference>
<keyword evidence="2" id="KW-0229">DNA integration</keyword>
<dbReference type="KEGG" id="mfy:HH212_22045"/>
<dbReference type="EMBL" id="CP051685">
    <property type="protein sequence ID" value="QJE02372.1"/>
    <property type="molecule type" value="Genomic_DNA"/>
</dbReference>